<keyword evidence="2" id="KW-1185">Reference proteome</keyword>
<sequence>MQFRLRKARDHMRAWDVIDGQLWLQFIAVGINHVPQTSSYTSHTVISPCYDYNFKAVCTRMMIVYTAMNSCIRCSQFHPSMYCTNYSYNKNNPRSSVTSDYSAPRYQNYPRAPDANNFAPRYQSSARAVKQVFEYTWKF</sequence>
<organism evidence="1 2">
    <name type="scientific">Mytilus galloprovincialis</name>
    <name type="common">Mediterranean mussel</name>
    <dbReference type="NCBI Taxonomy" id="29158"/>
    <lineage>
        <taxon>Eukaryota</taxon>
        <taxon>Metazoa</taxon>
        <taxon>Spiralia</taxon>
        <taxon>Lophotrochozoa</taxon>
        <taxon>Mollusca</taxon>
        <taxon>Bivalvia</taxon>
        <taxon>Autobranchia</taxon>
        <taxon>Pteriomorphia</taxon>
        <taxon>Mytilida</taxon>
        <taxon>Mytiloidea</taxon>
        <taxon>Mytilidae</taxon>
        <taxon>Mytilinae</taxon>
        <taxon>Mytilus</taxon>
    </lineage>
</organism>
<reference evidence="1" key="1">
    <citation type="submission" date="2018-11" db="EMBL/GenBank/DDBJ databases">
        <authorList>
            <person name="Alioto T."/>
            <person name="Alioto T."/>
        </authorList>
    </citation>
    <scope>NUCLEOTIDE SEQUENCE</scope>
</reference>
<protein>
    <submittedName>
        <fullName evidence="1">Uncharacterized protein</fullName>
    </submittedName>
</protein>
<proteinExistence type="predicted"/>
<accession>A0A8B6FWZ5</accession>
<dbReference type="AlphaFoldDB" id="A0A8B6FWZ5"/>
<dbReference type="EMBL" id="UYJE01007634">
    <property type="protein sequence ID" value="VDI56563.1"/>
    <property type="molecule type" value="Genomic_DNA"/>
</dbReference>
<dbReference type="OrthoDB" id="10343740at2759"/>
<dbReference type="Proteomes" id="UP000596742">
    <property type="component" value="Unassembled WGS sequence"/>
</dbReference>
<name>A0A8B6FWZ5_MYTGA</name>
<gene>
    <name evidence="1" type="ORF">MGAL_10B085171</name>
</gene>
<evidence type="ECO:0000313" key="2">
    <source>
        <dbReference type="Proteomes" id="UP000596742"/>
    </source>
</evidence>
<evidence type="ECO:0000313" key="1">
    <source>
        <dbReference type="EMBL" id="VDI56563.1"/>
    </source>
</evidence>
<comment type="caution">
    <text evidence="1">The sequence shown here is derived from an EMBL/GenBank/DDBJ whole genome shotgun (WGS) entry which is preliminary data.</text>
</comment>